<dbReference type="Pfam" id="PF02698">
    <property type="entry name" value="DUF218"/>
    <property type="match status" value="1"/>
</dbReference>
<sequence length="305" mass="34363">MLSLFYWLLAIFLINLGIFIFVLTHERRSMWAGLTLTSTLMFLALLAVDFLIVVDTEHPEQHQLISGFLLLVAVGIALFIFAFVFLLIAIFLYNGIKILIKEGTRWTNFLSLGTGIVIILLIFAYPAFGRFNSTAWLNLINFNIKKLNYVVVLGAGLIGKKVTPLLASRIDRGIEIYHKNPGSKLIMSGGQGSDEEIPESHAMAAYAEEHGVPQSDIIIEDRSKTTNQNLRFSHQLMQPDSTFCIVTNSYHVYRALVLAKRQGLKCIGYGAKTKWYFTLNAFIREFIAYLVITKRMQCTSLASLP</sequence>
<evidence type="ECO:0000313" key="4">
    <source>
        <dbReference type="Proteomes" id="UP000051529"/>
    </source>
</evidence>
<keyword evidence="1" id="KW-0812">Transmembrane</keyword>
<evidence type="ECO:0000256" key="1">
    <source>
        <dbReference type="SAM" id="Phobius"/>
    </source>
</evidence>
<name>A0A0R2KF37_LACAM</name>
<proteinExistence type="predicted"/>
<gene>
    <name evidence="3" type="ORF">IV44_GL001489</name>
</gene>
<dbReference type="Gene3D" id="3.40.50.620">
    <property type="entry name" value="HUPs"/>
    <property type="match status" value="1"/>
</dbReference>
<evidence type="ECO:0000259" key="2">
    <source>
        <dbReference type="Pfam" id="PF02698"/>
    </source>
</evidence>
<feature type="transmembrane region" description="Helical" evidence="1">
    <location>
        <begin position="65"/>
        <end position="94"/>
    </location>
</feature>
<dbReference type="InterPro" id="IPR003848">
    <property type="entry name" value="DUF218"/>
</dbReference>
<evidence type="ECO:0000313" key="3">
    <source>
        <dbReference type="EMBL" id="KRN88048.1"/>
    </source>
</evidence>
<dbReference type="Proteomes" id="UP000051529">
    <property type="component" value="Unassembled WGS sequence"/>
</dbReference>
<feature type="domain" description="DUF218" evidence="2">
    <location>
        <begin position="149"/>
        <end position="287"/>
    </location>
</feature>
<dbReference type="InterPro" id="IPR051599">
    <property type="entry name" value="Cell_Envelope_Assoc"/>
</dbReference>
<dbReference type="AlphaFoldDB" id="A0A0R2KF37"/>
<keyword evidence="1" id="KW-1133">Transmembrane helix</keyword>
<protein>
    <recommendedName>
        <fullName evidence="2">DUF218 domain-containing protein</fullName>
    </recommendedName>
</protein>
<accession>A0A0R2KF37</accession>
<reference evidence="3 4" key="1">
    <citation type="journal article" date="2015" name="Genome Announc.">
        <title>Expanding the biotechnology potential of lactobacilli through comparative genomics of 213 strains and associated genera.</title>
        <authorList>
            <person name="Sun Z."/>
            <person name="Harris H.M."/>
            <person name="McCann A."/>
            <person name="Guo C."/>
            <person name="Argimon S."/>
            <person name="Zhang W."/>
            <person name="Yang X."/>
            <person name="Jeffery I.B."/>
            <person name="Cooney J.C."/>
            <person name="Kagawa T.F."/>
            <person name="Liu W."/>
            <person name="Song Y."/>
            <person name="Salvetti E."/>
            <person name="Wrobel A."/>
            <person name="Rasinkangas P."/>
            <person name="Parkhill J."/>
            <person name="Rea M.C."/>
            <person name="O'Sullivan O."/>
            <person name="Ritari J."/>
            <person name="Douillard F.P."/>
            <person name="Paul Ross R."/>
            <person name="Yang R."/>
            <person name="Briner A.E."/>
            <person name="Felis G.E."/>
            <person name="de Vos W.M."/>
            <person name="Barrangou R."/>
            <person name="Klaenhammer T.R."/>
            <person name="Caufield P.W."/>
            <person name="Cui Y."/>
            <person name="Zhang H."/>
            <person name="O'Toole P.W."/>
        </authorList>
    </citation>
    <scope>NUCLEOTIDE SEQUENCE [LARGE SCALE GENOMIC DNA]</scope>
    <source>
        <strain evidence="3 4">DSM 16698</strain>
    </source>
</reference>
<dbReference type="InterPro" id="IPR014729">
    <property type="entry name" value="Rossmann-like_a/b/a_fold"/>
</dbReference>
<feature type="transmembrane region" description="Helical" evidence="1">
    <location>
        <begin position="31"/>
        <end position="53"/>
    </location>
</feature>
<comment type="caution">
    <text evidence="3">The sequence shown here is derived from an EMBL/GenBank/DDBJ whole genome shotgun (WGS) entry which is preliminary data.</text>
</comment>
<feature type="transmembrane region" description="Helical" evidence="1">
    <location>
        <begin position="6"/>
        <end position="24"/>
    </location>
</feature>
<dbReference type="GO" id="GO:0000270">
    <property type="term" value="P:peptidoglycan metabolic process"/>
    <property type="evidence" value="ECO:0007669"/>
    <property type="project" value="TreeGrafter"/>
</dbReference>
<dbReference type="GO" id="GO:0005886">
    <property type="term" value="C:plasma membrane"/>
    <property type="evidence" value="ECO:0007669"/>
    <property type="project" value="TreeGrafter"/>
</dbReference>
<dbReference type="EMBL" id="JQBQ01000051">
    <property type="protein sequence ID" value="KRN88048.1"/>
    <property type="molecule type" value="Genomic_DNA"/>
</dbReference>
<feature type="transmembrane region" description="Helical" evidence="1">
    <location>
        <begin position="106"/>
        <end position="127"/>
    </location>
</feature>
<dbReference type="CDD" id="cd06259">
    <property type="entry name" value="YdcF-like"/>
    <property type="match status" value="1"/>
</dbReference>
<dbReference type="PATRIC" id="fig|695563.3.peg.1556"/>
<dbReference type="GO" id="GO:0043164">
    <property type="term" value="P:Gram-negative-bacterium-type cell wall biogenesis"/>
    <property type="evidence" value="ECO:0007669"/>
    <property type="project" value="TreeGrafter"/>
</dbReference>
<dbReference type="PANTHER" id="PTHR30336:SF4">
    <property type="entry name" value="ENVELOPE BIOGENESIS FACTOR ELYC"/>
    <property type="match status" value="1"/>
</dbReference>
<dbReference type="PANTHER" id="PTHR30336">
    <property type="entry name" value="INNER MEMBRANE PROTEIN, PROBABLE PERMEASE"/>
    <property type="match status" value="1"/>
</dbReference>
<organism evidence="3 4">
    <name type="scientific">Lactobacillus amylovorus subsp. animalium DSM 16698</name>
    <dbReference type="NCBI Taxonomy" id="695563"/>
    <lineage>
        <taxon>Bacteria</taxon>
        <taxon>Bacillati</taxon>
        <taxon>Bacillota</taxon>
        <taxon>Bacilli</taxon>
        <taxon>Lactobacillales</taxon>
        <taxon>Lactobacillaceae</taxon>
        <taxon>Lactobacillus</taxon>
        <taxon>Lactobacillus amylovorus subsp. animalium</taxon>
    </lineage>
</organism>
<keyword evidence="1" id="KW-0472">Membrane</keyword>